<dbReference type="GO" id="GO:0003677">
    <property type="term" value="F:DNA binding"/>
    <property type="evidence" value="ECO:0007669"/>
    <property type="project" value="InterPro"/>
</dbReference>
<protein>
    <submittedName>
        <fullName evidence="1">Cro protein</fullName>
    </submittedName>
</protein>
<dbReference type="Proteomes" id="UP000295169">
    <property type="component" value="Unassembled WGS sequence"/>
</dbReference>
<comment type="caution">
    <text evidence="1">The sequence shown here is derived from an EMBL/GenBank/DDBJ whole genome shotgun (WGS) entry which is preliminary data.</text>
</comment>
<evidence type="ECO:0000313" key="1">
    <source>
        <dbReference type="EMBL" id="TCL32509.1"/>
    </source>
</evidence>
<dbReference type="InterPro" id="IPR000655">
    <property type="entry name" value="Cro-like"/>
</dbReference>
<dbReference type="InterPro" id="IPR038202">
    <property type="entry name" value="Cro_sf"/>
</dbReference>
<dbReference type="InterPro" id="IPR010982">
    <property type="entry name" value="Lambda_DNA-bd_dom_sf"/>
</dbReference>
<reference evidence="1 2" key="1">
    <citation type="submission" date="2019-03" db="EMBL/GenBank/DDBJ databases">
        <title>Genomic Encyclopedia of Type Strains, Phase IV (KMG-IV): sequencing the most valuable type-strain genomes for metagenomic binning, comparative biology and taxonomic classification.</title>
        <authorList>
            <person name="Goeker M."/>
        </authorList>
    </citation>
    <scope>NUCLEOTIDE SEQUENCE [LARGE SCALE GENOMIC DNA]</scope>
    <source>
        <strain evidence="1 2">DSM 2286</strain>
    </source>
</reference>
<accession>A0A4R1PPZ7</accession>
<proteinExistence type="predicted"/>
<dbReference type="GO" id="GO:0006355">
    <property type="term" value="P:regulation of DNA-templated transcription"/>
    <property type="evidence" value="ECO:0007669"/>
    <property type="project" value="InterPro"/>
</dbReference>
<name>A0A4R1PPZ7_9GAMM</name>
<evidence type="ECO:0000313" key="2">
    <source>
        <dbReference type="Proteomes" id="UP000295169"/>
    </source>
</evidence>
<organism evidence="1 2">
    <name type="scientific">Azotobacter chroococcum</name>
    <dbReference type="NCBI Taxonomy" id="353"/>
    <lineage>
        <taxon>Bacteria</taxon>
        <taxon>Pseudomonadati</taxon>
        <taxon>Pseudomonadota</taxon>
        <taxon>Gammaproteobacteria</taxon>
        <taxon>Pseudomonadales</taxon>
        <taxon>Pseudomonadaceae</taxon>
        <taxon>Azotobacter</taxon>
    </lineage>
</organism>
<gene>
    <name evidence="1" type="ORF">EV691_10735</name>
</gene>
<dbReference type="EMBL" id="SMMU01000007">
    <property type="protein sequence ID" value="TCL32509.1"/>
    <property type="molecule type" value="Genomic_DNA"/>
</dbReference>
<dbReference type="RefSeq" id="WP_131302435.1">
    <property type="nucleotide sequence ID" value="NZ_JBHLST010000116.1"/>
</dbReference>
<dbReference type="Pfam" id="PF09048">
    <property type="entry name" value="Cro"/>
    <property type="match status" value="1"/>
</dbReference>
<sequence>MNQISLHDLVIQIGQAAVARAIGVSPAAIHKAIMRNRKITVTINDDGSYTAHELRPFPSQKTDT</sequence>
<dbReference type="Gene3D" id="3.30.240.10">
    <property type="entry name" value="CRO Repressor"/>
    <property type="match status" value="1"/>
</dbReference>
<dbReference type="PIRSF" id="PIRSF003217">
    <property type="entry name" value="Cro_protein"/>
    <property type="match status" value="1"/>
</dbReference>
<dbReference type="SUPFAM" id="SSF47413">
    <property type="entry name" value="lambda repressor-like DNA-binding domains"/>
    <property type="match status" value="1"/>
</dbReference>
<dbReference type="AlphaFoldDB" id="A0A4R1PPZ7"/>